<dbReference type="EMBL" id="QXGE01000219">
    <property type="protein sequence ID" value="KAE9319727.1"/>
    <property type="molecule type" value="Genomic_DNA"/>
</dbReference>
<evidence type="ECO:0000313" key="13">
    <source>
        <dbReference type="Proteomes" id="UP000437068"/>
    </source>
</evidence>
<evidence type="ECO:0000313" key="8">
    <source>
        <dbReference type="EMBL" id="KAE9244150.1"/>
    </source>
</evidence>
<proteinExistence type="predicted"/>
<dbReference type="Proteomes" id="UP000476176">
    <property type="component" value="Unassembled WGS sequence"/>
</dbReference>
<reference evidence="11 12" key="1">
    <citation type="submission" date="2018-08" db="EMBL/GenBank/DDBJ databases">
        <title>Genomic investigation of the strawberry pathogen Phytophthora fragariae indicates pathogenicity is determined by transcriptional variation in three key races.</title>
        <authorList>
            <person name="Adams T.M."/>
            <person name="Armitage A.D."/>
            <person name="Sobczyk M.K."/>
            <person name="Bates H.J."/>
            <person name="Dunwell J.M."/>
            <person name="Nellist C.F."/>
            <person name="Harrison R.J."/>
        </authorList>
    </citation>
    <scope>NUCLEOTIDE SEQUENCE [LARGE SCALE GENOMIC DNA]</scope>
    <source>
        <strain evidence="10 13">A4</strain>
        <strain evidence="9 14">BC-1</strain>
        <strain evidence="8 18">BC-23</strain>
        <strain evidence="7 12">NOV-27</strain>
        <strain evidence="6 15">NOV-5</strain>
        <strain evidence="4 16">NOV-71</strain>
        <strain evidence="2 11">NOV-9</strain>
        <strain evidence="5 19">ONT-3</strain>
        <strain evidence="3 17">SCRP245</strain>
    </source>
</reference>
<accession>A0A6A4A002</accession>
<evidence type="ECO:0000313" key="17">
    <source>
        <dbReference type="Proteomes" id="UP000460718"/>
    </source>
</evidence>
<evidence type="ECO:0000313" key="9">
    <source>
        <dbReference type="EMBL" id="KAE9244975.1"/>
    </source>
</evidence>
<gene>
    <name evidence="10" type="ORF">PF001_g5745</name>
    <name evidence="9" type="ORF">PF002_g7475</name>
    <name evidence="8" type="ORF">PF004_g5784</name>
    <name evidence="7" type="ORF">PF005_g6946</name>
    <name evidence="6" type="ORF">PF006_g5760</name>
    <name evidence="4" type="ORF">PF007_g7402</name>
    <name evidence="2" type="ORF">PF009_g2779</name>
    <name evidence="5" type="ORF">PF010_g5117</name>
    <name evidence="3" type="ORF">PF011_g13181</name>
</gene>
<evidence type="ECO:0000313" key="12">
    <source>
        <dbReference type="Proteomes" id="UP000433483"/>
    </source>
</evidence>
<name>A0A6A4A002_9STRA</name>
<dbReference type="Proteomes" id="UP000433483">
    <property type="component" value="Unassembled WGS sequence"/>
</dbReference>
<sequence length="51" mass="6140">MSVAVLVLYDSILSWTGCRAAGWRTRQRHLRREEKECRPHEMDRRCRLPTL</sequence>
<dbReference type="Proteomes" id="UP000437068">
    <property type="component" value="Unassembled WGS sequence"/>
</dbReference>
<dbReference type="EMBL" id="QXGD01000278">
    <property type="protein sequence ID" value="KAE9244975.1"/>
    <property type="molecule type" value="Genomic_DNA"/>
</dbReference>
<evidence type="ECO:0000313" key="2">
    <source>
        <dbReference type="EMBL" id="KAE8947623.1"/>
    </source>
</evidence>
<dbReference type="EMBL" id="QXGB01000269">
    <property type="protein sequence ID" value="KAE9221808.1"/>
    <property type="molecule type" value="Genomic_DNA"/>
</dbReference>
<feature type="signal peptide" evidence="1">
    <location>
        <begin position="1"/>
        <end position="20"/>
    </location>
</feature>
<organism evidence="9 14">
    <name type="scientific">Phytophthora fragariae</name>
    <dbReference type="NCBI Taxonomy" id="53985"/>
    <lineage>
        <taxon>Eukaryota</taxon>
        <taxon>Sar</taxon>
        <taxon>Stramenopiles</taxon>
        <taxon>Oomycota</taxon>
        <taxon>Peronosporomycetes</taxon>
        <taxon>Peronosporales</taxon>
        <taxon>Peronosporaceae</taxon>
        <taxon>Phytophthora</taxon>
    </lineage>
</organism>
<evidence type="ECO:0000313" key="15">
    <source>
        <dbReference type="Proteomes" id="UP000440732"/>
    </source>
</evidence>
<dbReference type="EMBL" id="QXFW01000800">
    <property type="protein sequence ID" value="KAE9002729.1"/>
    <property type="molecule type" value="Genomic_DNA"/>
</dbReference>
<evidence type="ECO:0000313" key="3">
    <source>
        <dbReference type="EMBL" id="KAE9002729.1"/>
    </source>
</evidence>
<evidence type="ECO:0000313" key="18">
    <source>
        <dbReference type="Proteomes" id="UP000476176"/>
    </source>
</evidence>
<dbReference type="OrthoDB" id="10273026at2759"/>
<feature type="chain" id="PRO_5033524432" description="RxLR effector protein" evidence="1">
    <location>
        <begin position="21"/>
        <end position="51"/>
    </location>
</feature>
<evidence type="ECO:0000313" key="6">
    <source>
        <dbReference type="EMBL" id="KAE9149789.1"/>
    </source>
</evidence>
<evidence type="ECO:0000313" key="7">
    <source>
        <dbReference type="EMBL" id="KAE9221808.1"/>
    </source>
</evidence>
<dbReference type="AlphaFoldDB" id="A0A6A4A002"/>
<evidence type="ECO:0000313" key="14">
    <source>
        <dbReference type="Proteomes" id="UP000440367"/>
    </source>
</evidence>
<evidence type="ECO:0000256" key="1">
    <source>
        <dbReference type="SAM" id="SignalP"/>
    </source>
</evidence>
<dbReference type="EMBL" id="QXFZ01000294">
    <property type="protein sequence ID" value="KAE9122552.1"/>
    <property type="molecule type" value="Genomic_DNA"/>
</dbReference>
<evidence type="ECO:0000313" key="16">
    <source>
        <dbReference type="Proteomes" id="UP000441208"/>
    </source>
</evidence>
<comment type="caution">
    <text evidence="9">The sequence shown here is derived from an EMBL/GenBank/DDBJ whole genome shotgun (WGS) entry which is preliminary data.</text>
</comment>
<evidence type="ECO:0000313" key="4">
    <source>
        <dbReference type="EMBL" id="KAE9122552.1"/>
    </source>
</evidence>
<keyword evidence="12" id="KW-1185">Reference proteome</keyword>
<protein>
    <recommendedName>
        <fullName evidence="20">RxLR effector protein</fullName>
    </recommendedName>
</protein>
<evidence type="ECO:0008006" key="20">
    <source>
        <dbReference type="Google" id="ProtNLM"/>
    </source>
</evidence>
<evidence type="ECO:0000313" key="10">
    <source>
        <dbReference type="EMBL" id="KAE9319727.1"/>
    </source>
</evidence>
<dbReference type="Proteomes" id="UP000440732">
    <property type="component" value="Unassembled WGS sequence"/>
</dbReference>
<evidence type="ECO:0000313" key="11">
    <source>
        <dbReference type="Proteomes" id="UP000429523"/>
    </source>
</evidence>
<dbReference type="Proteomes" id="UP000441208">
    <property type="component" value="Unassembled WGS sequence"/>
</dbReference>
<keyword evidence="1" id="KW-0732">Signal</keyword>
<evidence type="ECO:0000313" key="5">
    <source>
        <dbReference type="EMBL" id="KAE9126854.1"/>
    </source>
</evidence>
<dbReference type="Proteomes" id="UP000460718">
    <property type="component" value="Unassembled WGS sequence"/>
</dbReference>
<dbReference type="EMBL" id="QXGC01000225">
    <property type="protein sequence ID" value="KAE9244150.1"/>
    <property type="molecule type" value="Genomic_DNA"/>
</dbReference>
<dbReference type="EMBL" id="QXFX01000185">
    <property type="protein sequence ID" value="KAE9126854.1"/>
    <property type="molecule type" value="Genomic_DNA"/>
</dbReference>
<dbReference type="EMBL" id="QXGA01000222">
    <property type="protein sequence ID" value="KAE9149789.1"/>
    <property type="molecule type" value="Genomic_DNA"/>
</dbReference>
<dbReference type="Proteomes" id="UP000488956">
    <property type="component" value="Unassembled WGS sequence"/>
</dbReference>
<dbReference type="Proteomes" id="UP000429523">
    <property type="component" value="Unassembled WGS sequence"/>
</dbReference>
<dbReference type="EMBL" id="QXGF01000075">
    <property type="protein sequence ID" value="KAE8947623.1"/>
    <property type="molecule type" value="Genomic_DNA"/>
</dbReference>
<evidence type="ECO:0000313" key="19">
    <source>
        <dbReference type="Proteomes" id="UP000488956"/>
    </source>
</evidence>
<dbReference type="Proteomes" id="UP000440367">
    <property type="component" value="Unassembled WGS sequence"/>
</dbReference>